<dbReference type="EMBL" id="UINC01001538">
    <property type="protein sequence ID" value="SUZ83176.1"/>
    <property type="molecule type" value="Genomic_DNA"/>
</dbReference>
<gene>
    <name evidence="1" type="ORF">METZ01_LOCUS36030</name>
</gene>
<name>A0A381QUT8_9ZZZZ</name>
<proteinExistence type="predicted"/>
<protein>
    <submittedName>
        <fullName evidence="1">Uncharacterized protein</fullName>
    </submittedName>
</protein>
<accession>A0A381QUT8</accession>
<organism evidence="1">
    <name type="scientific">marine metagenome</name>
    <dbReference type="NCBI Taxonomy" id="408172"/>
    <lineage>
        <taxon>unclassified sequences</taxon>
        <taxon>metagenomes</taxon>
        <taxon>ecological metagenomes</taxon>
    </lineage>
</organism>
<dbReference type="AlphaFoldDB" id="A0A381QUT8"/>
<reference evidence="1" key="1">
    <citation type="submission" date="2018-05" db="EMBL/GenBank/DDBJ databases">
        <authorList>
            <person name="Lanie J.A."/>
            <person name="Ng W.-L."/>
            <person name="Kazmierczak K.M."/>
            <person name="Andrzejewski T.M."/>
            <person name="Davidsen T.M."/>
            <person name="Wayne K.J."/>
            <person name="Tettelin H."/>
            <person name="Glass J.I."/>
            <person name="Rusch D."/>
            <person name="Podicherti R."/>
            <person name="Tsui H.-C.T."/>
            <person name="Winkler M.E."/>
        </authorList>
    </citation>
    <scope>NUCLEOTIDE SEQUENCE</scope>
</reference>
<evidence type="ECO:0000313" key="1">
    <source>
        <dbReference type="EMBL" id="SUZ83176.1"/>
    </source>
</evidence>
<sequence>MIEEVSSFFFRELVLFLDLITDDS</sequence>